<protein>
    <submittedName>
        <fullName evidence="4">Peptidoglycan DD-metalloendopeptidase family protein</fullName>
    </submittedName>
</protein>
<dbReference type="InterPro" id="IPR011055">
    <property type="entry name" value="Dup_hybrid_motif"/>
</dbReference>
<dbReference type="Gene3D" id="6.10.250.3150">
    <property type="match status" value="1"/>
</dbReference>
<dbReference type="InterPro" id="IPR050570">
    <property type="entry name" value="Cell_wall_metabolism_enzyme"/>
</dbReference>
<proteinExistence type="predicted"/>
<dbReference type="GO" id="GO:0004222">
    <property type="term" value="F:metalloendopeptidase activity"/>
    <property type="evidence" value="ECO:0007669"/>
    <property type="project" value="TreeGrafter"/>
</dbReference>
<accession>A0A9X3F8R9</accession>
<dbReference type="PANTHER" id="PTHR21666:SF289">
    <property type="entry name" value="L-ALA--D-GLU ENDOPEPTIDASE"/>
    <property type="match status" value="1"/>
</dbReference>
<dbReference type="Proteomes" id="UP001145087">
    <property type="component" value="Unassembled WGS sequence"/>
</dbReference>
<dbReference type="CDD" id="cd12797">
    <property type="entry name" value="M23_peptidase"/>
    <property type="match status" value="1"/>
</dbReference>
<reference evidence="4" key="1">
    <citation type="submission" date="2022-11" db="EMBL/GenBank/DDBJ databases">
        <title>Marilongibacter aestuarii gen. nov., sp. nov., isolated from tidal flat sediment.</title>
        <authorList>
            <person name="Jiayan W."/>
        </authorList>
    </citation>
    <scope>NUCLEOTIDE SEQUENCE</scope>
    <source>
        <strain evidence="4">Z1-6</strain>
    </source>
</reference>
<comment type="caution">
    <text evidence="4">The sequence shown here is derived from an EMBL/GenBank/DDBJ whole genome shotgun (WGS) entry which is preliminary data.</text>
</comment>
<keyword evidence="5" id="KW-1185">Reference proteome</keyword>
<name>A0A9X3F8R9_9BACT</name>
<feature type="domain" description="M23ase beta-sheet core" evidence="3">
    <location>
        <begin position="297"/>
        <end position="390"/>
    </location>
</feature>
<gene>
    <name evidence="4" type="ORF">OU798_16200</name>
</gene>
<dbReference type="Gene3D" id="2.70.70.10">
    <property type="entry name" value="Glucose Permease (Domain IIA)"/>
    <property type="match status" value="1"/>
</dbReference>
<keyword evidence="1" id="KW-0732">Signal</keyword>
<keyword evidence="2" id="KW-0175">Coiled coil</keyword>
<dbReference type="SUPFAM" id="SSF51261">
    <property type="entry name" value="Duplicated hybrid motif"/>
    <property type="match status" value="1"/>
</dbReference>
<evidence type="ECO:0000313" key="5">
    <source>
        <dbReference type="Proteomes" id="UP001145087"/>
    </source>
</evidence>
<dbReference type="EMBL" id="JAPOHD010000029">
    <property type="protein sequence ID" value="MCY1721897.1"/>
    <property type="molecule type" value="Genomic_DNA"/>
</dbReference>
<dbReference type="PANTHER" id="PTHR21666">
    <property type="entry name" value="PEPTIDASE-RELATED"/>
    <property type="match status" value="1"/>
</dbReference>
<dbReference type="RefSeq" id="WP_343334226.1">
    <property type="nucleotide sequence ID" value="NZ_JAPOHD010000029.1"/>
</dbReference>
<evidence type="ECO:0000259" key="3">
    <source>
        <dbReference type="Pfam" id="PF01551"/>
    </source>
</evidence>
<dbReference type="InterPro" id="IPR016047">
    <property type="entry name" value="M23ase_b-sheet_dom"/>
</dbReference>
<sequence>MRSVFLSGLLLLVQSICFGQSIAELQEKKQQAAKEIEYTTRLLNDTQRSEKSSLGKLRLLNNKINQRNTVLSSISNEINIYEDFIADNILAIEMLHDDLKKLKHEYAEMVKMAYKNKGASDELLFLLSAESFNQAYRRWLYFKRYVSFRQNQAVIIATVEEVLNANIAKLEQQKQVKQQLIEATQKEKQALSKEQGQQNAELQQLKKKKRTLQQKLNEQRKIEQQLEREIERIIEEVTGAGGNAKSIEFALTPEQKLVGNNFEENKQRLPWPVERGVILEHFGIHQHPVLTNVQVQNNGINIATERGAKVRAVFNGEVSRVFGISGGNTAVIIRHGTYLSVYSNLREVVVKKGDKVSTKQNIGTVYTDEDQSNKSILKFQIWKETTKLNPELWIGR</sequence>
<evidence type="ECO:0000313" key="4">
    <source>
        <dbReference type="EMBL" id="MCY1721897.1"/>
    </source>
</evidence>
<dbReference type="Pfam" id="PF01551">
    <property type="entry name" value="Peptidase_M23"/>
    <property type="match status" value="1"/>
</dbReference>
<evidence type="ECO:0000256" key="2">
    <source>
        <dbReference type="SAM" id="Coils"/>
    </source>
</evidence>
<dbReference type="AlphaFoldDB" id="A0A9X3F8R9"/>
<feature type="coiled-coil region" evidence="2">
    <location>
        <begin position="160"/>
        <end position="236"/>
    </location>
</feature>
<organism evidence="4 5">
    <name type="scientific">Draconibacterium aestuarii</name>
    <dbReference type="NCBI Taxonomy" id="2998507"/>
    <lineage>
        <taxon>Bacteria</taxon>
        <taxon>Pseudomonadati</taxon>
        <taxon>Bacteroidota</taxon>
        <taxon>Bacteroidia</taxon>
        <taxon>Marinilabiliales</taxon>
        <taxon>Prolixibacteraceae</taxon>
        <taxon>Draconibacterium</taxon>
    </lineage>
</organism>
<evidence type="ECO:0000256" key="1">
    <source>
        <dbReference type="ARBA" id="ARBA00022729"/>
    </source>
</evidence>